<dbReference type="EMBL" id="KN839266">
    <property type="protein sequence ID" value="KIJ90157.1"/>
    <property type="molecule type" value="Genomic_DNA"/>
</dbReference>
<dbReference type="Proteomes" id="UP000054477">
    <property type="component" value="Unassembled WGS sequence"/>
</dbReference>
<name>A0A0C9X0R6_9AGAR</name>
<gene>
    <name evidence="2" type="ORF">K443DRAFT_15466</name>
</gene>
<evidence type="ECO:0000256" key="1">
    <source>
        <dbReference type="SAM" id="MobiDB-lite"/>
    </source>
</evidence>
<evidence type="ECO:0000313" key="2">
    <source>
        <dbReference type="EMBL" id="KIJ90157.1"/>
    </source>
</evidence>
<feature type="region of interest" description="Disordered" evidence="1">
    <location>
        <begin position="1"/>
        <end position="52"/>
    </location>
</feature>
<keyword evidence="3" id="KW-1185">Reference proteome</keyword>
<dbReference type="HOGENOM" id="CLU_3087609_0_0_1"/>
<evidence type="ECO:0000313" key="3">
    <source>
        <dbReference type="Proteomes" id="UP000054477"/>
    </source>
</evidence>
<feature type="compositionally biased region" description="Basic and acidic residues" evidence="1">
    <location>
        <begin position="43"/>
        <end position="52"/>
    </location>
</feature>
<dbReference type="AlphaFoldDB" id="A0A0C9X0R6"/>
<proteinExistence type="predicted"/>
<accession>A0A0C9X0R6</accession>
<reference evidence="3" key="2">
    <citation type="submission" date="2015-01" db="EMBL/GenBank/DDBJ databases">
        <title>Evolutionary Origins and Diversification of the Mycorrhizal Mutualists.</title>
        <authorList>
            <consortium name="DOE Joint Genome Institute"/>
            <consortium name="Mycorrhizal Genomics Consortium"/>
            <person name="Kohler A."/>
            <person name="Kuo A."/>
            <person name="Nagy L.G."/>
            <person name="Floudas D."/>
            <person name="Copeland A."/>
            <person name="Barry K.W."/>
            <person name="Cichocki N."/>
            <person name="Veneault-Fourrey C."/>
            <person name="LaButti K."/>
            <person name="Lindquist E.A."/>
            <person name="Lipzen A."/>
            <person name="Lundell T."/>
            <person name="Morin E."/>
            <person name="Murat C."/>
            <person name="Riley R."/>
            <person name="Ohm R."/>
            <person name="Sun H."/>
            <person name="Tunlid A."/>
            <person name="Henrissat B."/>
            <person name="Grigoriev I.V."/>
            <person name="Hibbett D.S."/>
            <person name="Martin F."/>
        </authorList>
    </citation>
    <scope>NUCLEOTIDE SEQUENCE [LARGE SCALE GENOMIC DNA]</scope>
    <source>
        <strain evidence="3">LaAM-08-1</strain>
    </source>
</reference>
<organism evidence="2 3">
    <name type="scientific">Laccaria amethystina LaAM-08-1</name>
    <dbReference type="NCBI Taxonomy" id="1095629"/>
    <lineage>
        <taxon>Eukaryota</taxon>
        <taxon>Fungi</taxon>
        <taxon>Dikarya</taxon>
        <taxon>Basidiomycota</taxon>
        <taxon>Agaricomycotina</taxon>
        <taxon>Agaricomycetes</taxon>
        <taxon>Agaricomycetidae</taxon>
        <taxon>Agaricales</taxon>
        <taxon>Agaricineae</taxon>
        <taxon>Hydnangiaceae</taxon>
        <taxon>Laccaria</taxon>
    </lineage>
</organism>
<sequence>MGMLANDDPTPPRPPHGTTRQQVCDAPATMTMNMVPPASEPPRSTEDDVKNR</sequence>
<reference evidence="2 3" key="1">
    <citation type="submission" date="2014-04" db="EMBL/GenBank/DDBJ databases">
        <authorList>
            <consortium name="DOE Joint Genome Institute"/>
            <person name="Kuo A."/>
            <person name="Kohler A."/>
            <person name="Nagy L.G."/>
            <person name="Floudas D."/>
            <person name="Copeland A."/>
            <person name="Barry K.W."/>
            <person name="Cichocki N."/>
            <person name="Veneault-Fourrey C."/>
            <person name="LaButti K."/>
            <person name="Lindquist E.A."/>
            <person name="Lipzen A."/>
            <person name="Lundell T."/>
            <person name="Morin E."/>
            <person name="Murat C."/>
            <person name="Sun H."/>
            <person name="Tunlid A."/>
            <person name="Henrissat B."/>
            <person name="Grigoriev I.V."/>
            <person name="Hibbett D.S."/>
            <person name="Martin F."/>
            <person name="Nordberg H.P."/>
            <person name="Cantor M.N."/>
            <person name="Hua S.X."/>
        </authorList>
    </citation>
    <scope>NUCLEOTIDE SEQUENCE [LARGE SCALE GENOMIC DNA]</scope>
    <source>
        <strain evidence="2 3">LaAM-08-1</strain>
    </source>
</reference>
<protein>
    <submittedName>
        <fullName evidence="2">Uncharacterized protein</fullName>
    </submittedName>
</protein>